<gene>
    <name evidence="1" type="ORF">MSG28_008865</name>
</gene>
<keyword evidence="2" id="KW-1185">Reference proteome</keyword>
<reference evidence="1 2" key="1">
    <citation type="journal article" date="2022" name="Genome Biol. Evol.">
        <title>The Spruce Budworm Genome: Reconstructing the Evolutionary History of Antifreeze Proteins.</title>
        <authorList>
            <person name="Beliveau C."/>
            <person name="Gagne P."/>
            <person name="Picq S."/>
            <person name="Vernygora O."/>
            <person name="Keeling C.I."/>
            <person name="Pinkney K."/>
            <person name="Doucet D."/>
            <person name="Wen F."/>
            <person name="Johnston J.S."/>
            <person name="Maaroufi H."/>
            <person name="Boyle B."/>
            <person name="Laroche J."/>
            <person name="Dewar K."/>
            <person name="Juretic N."/>
            <person name="Blackburn G."/>
            <person name="Nisole A."/>
            <person name="Brunet B."/>
            <person name="Brandao M."/>
            <person name="Lumley L."/>
            <person name="Duan J."/>
            <person name="Quan G."/>
            <person name="Lucarotti C.J."/>
            <person name="Roe A.D."/>
            <person name="Sperling F.A.H."/>
            <person name="Levesque R.C."/>
            <person name="Cusson M."/>
        </authorList>
    </citation>
    <scope>NUCLEOTIDE SEQUENCE [LARGE SCALE GENOMIC DNA]</scope>
    <source>
        <strain evidence="1">Glfc:IPQL:Cfum</strain>
    </source>
</reference>
<evidence type="ECO:0000313" key="1">
    <source>
        <dbReference type="EMBL" id="KAI8420341.1"/>
    </source>
</evidence>
<evidence type="ECO:0000313" key="2">
    <source>
        <dbReference type="Proteomes" id="UP001064048"/>
    </source>
</evidence>
<comment type="caution">
    <text evidence="1">The sequence shown here is derived from an EMBL/GenBank/DDBJ whole genome shotgun (WGS) entry which is preliminary data.</text>
</comment>
<accession>A0ACC0J888</accession>
<protein>
    <submittedName>
        <fullName evidence="1">Uncharacterized protein</fullName>
    </submittedName>
</protein>
<sequence length="1026" mass="116252">MPARHTQPAPTDAYGTYVRLAHDTRSELIVQLLTREWALDRPKLLITIQGGKANFDLQPKLKKVLRKGLLKAAKTTGAWIFTGGTNTGVTRQVGDALQLERSQRAGRVVSIGIAPWGIVEGAHELIGRGRDVPSKLAVLNNRHAYFLLVDNGSVGRYGAEIVLRRKLEKYIAAQKLHPCSQRALDEAMMQALEHDRIDFVKLLLENGVSMRKFLTIPRLEELYNTKSGPGNTLQYILRDVRPHLPRGYIYTLHDIGLVINKLMGGAYSLVACKLYKAMAHEAAEDDMETEDDDQAQQLLTCELQNWSGQTCLSLAVAANHRALLAHPCSQIILADLWMGGLRTRKNTSLKVILSLLCPLYILYLEFKSKEELQLMPQTEEEHLENESMEDDRSTKDPNDAEIAYILFLLMFTYTVLVKMSHTPSWPEIYSICYIITFLCEKVREIVTSEPVAIRHKFSVWAWNMWNTYDAGFIIFFLVGLTLRLRISSMDVGRVIYCVDIIYWYLRILNILGVNKYLGPLVTMMGKMVKNMIYFVVLLLVVLMSFGVARQAILYPDKEASWYLIREIFFQPYFMLYGEVFAPEIDPECGLDIKDHKCVTGRWITPIVMTIYLLVANILLINLLIAVFNNIFNEVNEVSHQVWMFQRFTVVMEYERKPVLPPPIIIFCHIYATCKWVTRNVSHQRFQYDNGLKLFLEKEDMERLYDFEEECVEGYFREQEVKLSNSMEERVRNTTDRVEHITTKMEDLNQKANCQIQSVQSVEFRLRKLEDVAEQTMNHLAVIHRFMATHPSLVNRGSTDTLGPPPPTFQAAAARLRTTSDRSEVLSDSDTGAARFAVRPVQEEDEQSQPSDDEMPQSGPEIPMPGEKEADADSSSTSSGGSAARAEITVIRTQPPVITARQRSSESNRTEPSEDKKVPSIIDDAFLEANEPPSDLASLRPRTTSAGTRRTANTRRRSEGGNDCGMGGHYSTQHLAPRRQHSQTHSEPDNSAVDAGSDTNPSISITFTCQSRVALRAPSSCERNVKP</sequence>
<proteinExistence type="predicted"/>
<dbReference type="EMBL" id="CM046114">
    <property type="protein sequence ID" value="KAI8420341.1"/>
    <property type="molecule type" value="Genomic_DNA"/>
</dbReference>
<name>A0ACC0J888_CHOFU</name>
<dbReference type="Proteomes" id="UP001064048">
    <property type="component" value="Chromosome 14"/>
</dbReference>
<organism evidence="1 2">
    <name type="scientific">Choristoneura fumiferana</name>
    <name type="common">Spruce budworm moth</name>
    <name type="synonym">Archips fumiferana</name>
    <dbReference type="NCBI Taxonomy" id="7141"/>
    <lineage>
        <taxon>Eukaryota</taxon>
        <taxon>Metazoa</taxon>
        <taxon>Ecdysozoa</taxon>
        <taxon>Arthropoda</taxon>
        <taxon>Hexapoda</taxon>
        <taxon>Insecta</taxon>
        <taxon>Pterygota</taxon>
        <taxon>Neoptera</taxon>
        <taxon>Endopterygota</taxon>
        <taxon>Lepidoptera</taxon>
        <taxon>Glossata</taxon>
        <taxon>Ditrysia</taxon>
        <taxon>Tortricoidea</taxon>
        <taxon>Tortricidae</taxon>
        <taxon>Tortricinae</taxon>
        <taxon>Choristoneura</taxon>
    </lineage>
</organism>